<evidence type="ECO:0000313" key="2">
    <source>
        <dbReference type="EnsemblMetazoa" id="ISCW006390-PA"/>
    </source>
</evidence>
<reference evidence="2" key="2">
    <citation type="submission" date="2020-05" db="UniProtKB">
        <authorList>
            <consortium name="EnsemblMetazoa"/>
        </authorList>
    </citation>
    <scope>IDENTIFICATION</scope>
    <source>
        <strain evidence="2">wikel</strain>
    </source>
</reference>
<accession>B7PL86</accession>
<name>B7PL86_IXOSC</name>
<organism>
    <name type="scientific">Ixodes scapularis</name>
    <name type="common">Black-legged tick</name>
    <name type="synonym">Deer tick</name>
    <dbReference type="NCBI Taxonomy" id="6945"/>
    <lineage>
        <taxon>Eukaryota</taxon>
        <taxon>Metazoa</taxon>
        <taxon>Ecdysozoa</taxon>
        <taxon>Arthropoda</taxon>
        <taxon>Chelicerata</taxon>
        <taxon>Arachnida</taxon>
        <taxon>Acari</taxon>
        <taxon>Parasitiformes</taxon>
        <taxon>Ixodida</taxon>
        <taxon>Ixodoidea</taxon>
        <taxon>Ixodidae</taxon>
        <taxon>Ixodinae</taxon>
        <taxon>Ixodes</taxon>
    </lineage>
</organism>
<keyword evidence="3" id="KW-1185">Reference proteome</keyword>
<protein>
    <submittedName>
        <fullName evidence="1 2">Uncharacterized protein</fullName>
    </submittedName>
</protein>
<proteinExistence type="predicted"/>
<dbReference type="EMBL" id="ABJB010724778">
    <property type="status" value="NOT_ANNOTATED_CDS"/>
    <property type="molecule type" value="Genomic_DNA"/>
</dbReference>
<dbReference type="Proteomes" id="UP000001555">
    <property type="component" value="Unassembled WGS sequence"/>
</dbReference>
<dbReference type="HOGENOM" id="CLU_2017744_0_0_1"/>
<dbReference type="InParanoid" id="B7PL86"/>
<gene>
    <name evidence="1" type="ORF">IscW_ISCW006390</name>
</gene>
<evidence type="ECO:0000313" key="3">
    <source>
        <dbReference type="Proteomes" id="UP000001555"/>
    </source>
</evidence>
<dbReference type="PaxDb" id="6945-B7PL86"/>
<dbReference type="VEuPathDB" id="VectorBase:ISCW006390"/>
<reference evidence="1 3" key="1">
    <citation type="submission" date="2008-03" db="EMBL/GenBank/DDBJ databases">
        <title>Annotation of Ixodes scapularis.</title>
        <authorList>
            <consortium name="Ixodes scapularis Genome Project Consortium"/>
            <person name="Caler E."/>
            <person name="Hannick L.I."/>
            <person name="Bidwell S."/>
            <person name="Joardar V."/>
            <person name="Thiagarajan M."/>
            <person name="Amedeo P."/>
            <person name="Galinsky K.J."/>
            <person name="Schobel S."/>
            <person name="Inman J."/>
            <person name="Hostetler J."/>
            <person name="Miller J."/>
            <person name="Hammond M."/>
            <person name="Megy K."/>
            <person name="Lawson D."/>
            <person name="Kodira C."/>
            <person name="Sutton G."/>
            <person name="Meyer J."/>
            <person name="Hill C.A."/>
            <person name="Birren B."/>
            <person name="Nene V."/>
            <person name="Collins F."/>
            <person name="Alarcon-Chaidez F."/>
            <person name="Wikel S."/>
            <person name="Strausberg R."/>
        </authorList>
    </citation>
    <scope>NUCLEOTIDE SEQUENCE [LARGE SCALE GENOMIC DNA]</scope>
    <source>
        <strain evidence="3">Wikel</strain>
        <strain evidence="1">Wikel colony</strain>
    </source>
</reference>
<dbReference type="EnsemblMetazoa" id="ISCW006390-RA">
    <property type="protein sequence ID" value="ISCW006390-PA"/>
    <property type="gene ID" value="ISCW006390"/>
</dbReference>
<dbReference type="AlphaFoldDB" id="B7PL86"/>
<sequence>MPVTNPTCSRGRTRCEGVVWLILDEMAHFSCKHRATRSYCAVWKFVGSLCCRRPCSVLCKQDSFLLSPFLNIFPTKLGKIVAEALSTTPLYLSGFKWFCAAYALYLYIRDTMNFVGLEKILSK</sequence>
<dbReference type="EMBL" id="DS738901">
    <property type="protein sequence ID" value="EEC07358.1"/>
    <property type="molecule type" value="Genomic_DNA"/>
</dbReference>
<evidence type="ECO:0000313" key="1">
    <source>
        <dbReference type="EMBL" id="EEC07358.1"/>
    </source>
</evidence>